<feature type="domain" description="CMP/dCMP-type deaminase" evidence="2">
    <location>
        <begin position="90"/>
        <end position="204"/>
    </location>
</feature>
<dbReference type="OrthoDB" id="9802676at2"/>
<evidence type="ECO:0000256" key="1">
    <source>
        <dbReference type="SAM" id="MobiDB-lite"/>
    </source>
</evidence>
<evidence type="ECO:0000313" key="3">
    <source>
        <dbReference type="EMBL" id="TQF06410.1"/>
    </source>
</evidence>
<dbReference type="AlphaFoldDB" id="A0A540WBK4"/>
<proteinExistence type="predicted"/>
<dbReference type="GO" id="GO:0002100">
    <property type="term" value="P:tRNA wobble adenosine to inosine editing"/>
    <property type="evidence" value="ECO:0007669"/>
    <property type="project" value="TreeGrafter"/>
</dbReference>
<feature type="region of interest" description="Disordered" evidence="1">
    <location>
        <begin position="59"/>
        <end position="84"/>
    </location>
</feature>
<dbReference type="Gene3D" id="3.40.140.10">
    <property type="entry name" value="Cytidine Deaminase, domain 2"/>
    <property type="match status" value="1"/>
</dbReference>
<evidence type="ECO:0000259" key="2">
    <source>
        <dbReference type="PROSITE" id="PS51747"/>
    </source>
</evidence>
<dbReference type="PANTHER" id="PTHR11079">
    <property type="entry name" value="CYTOSINE DEAMINASE FAMILY MEMBER"/>
    <property type="match status" value="1"/>
</dbReference>
<dbReference type="Pfam" id="PF00383">
    <property type="entry name" value="dCMP_cyt_deam_1"/>
    <property type="match status" value="1"/>
</dbReference>
<dbReference type="EMBL" id="VIGB01000003">
    <property type="protein sequence ID" value="TQF06410.1"/>
    <property type="molecule type" value="Genomic_DNA"/>
</dbReference>
<dbReference type="InterPro" id="IPR016193">
    <property type="entry name" value="Cytidine_deaminase-like"/>
</dbReference>
<gene>
    <name evidence="3" type="ORF">E6W39_34645</name>
</gene>
<accession>A0A540WBK4</accession>
<protein>
    <submittedName>
        <fullName evidence="3">Nucleoside deaminase</fullName>
    </submittedName>
</protein>
<evidence type="ECO:0000313" key="4">
    <source>
        <dbReference type="Proteomes" id="UP000319103"/>
    </source>
</evidence>
<dbReference type="InterPro" id="IPR002125">
    <property type="entry name" value="CMP_dCMP_dom"/>
</dbReference>
<organism evidence="3 4">
    <name type="scientific">Kitasatospora acidiphila</name>
    <dbReference type="NCBI Taxonomy" id="2567942"/>
    <lineage>
        <taxon>Bacteria</taxon>
        <taxon>Bacillati</taxon>
        <taxon>Actinomycetota</taxon>
        <taxon>Actinomycetes</taxon>
        <taxon>Kitasatosporales</taxon>
        <taxon>Streptomycetaceae</taxon>
        <taxon>Kitasatospora</taxon>
    </lineage>
</organism>
<dbReference type="Proteomes" id="UP000319103">
    <property type="component" value="Unassembled WGS sequence"/>
</dbReference>
<dbReference type="PANTHER" id="PTHR11079:SF202">
    <property type="entry name" value="TRNA-SPECIFIC ADENOSINE DEAMINASE"/>
    <property type="match status" value="1"/>
</dbReference>
<reference evidence="3 4" key="1">
    <citation type="submission" date="2019-06" db="EMBL/GenBank/DDBJ databases">
        <title>Description of Kitasatospora acidophila sp. nov. isolated from pine grove soil, and reclassification of Streptomyces novaecaesareae to Kitasatospora novaeceasareae comb. nov.</title>
        <authorList>
            <person name="Kim M.J."/>
        </authorList>
    </citation>
    <scope>NUCLEOTIDE SEQUENCE [LARGE SCALE GENOMIC DNA]</scope>
    <source>
        <strain evidence="3 4">MMS16-CNU292</strain>
    </source>
</reference>
<keyword evidence="4" id="KW-1185">Reference proteome</keyword>
<sequence>MFGSTHTAAFWPIWVRCPMTTSMPHSVDRRQALRQGALFISAVGALSLSGEARADAQASPIQQCTPPTKLPLQPEFPTSPPDALPEPVRRNLDTAMRAAIDVAKGAAHSFGYGAVLVDVGNGEIVWRAANTGGADPSAHAELNALRGYSINKGSFTAASMTVLVATAEPCPMCATCAVFARVAGVAYGTSLEFLMAQPGNTVPRISMPQVVATLPPGDPRTRMPVVGGVLHEETDPLFSRK</sequence>
<dbReference type="GO" id="GO:0052717">
    <property type="term" value="F:tRNA-specific adenosine-34 deaminase activity"/>
    <property type="evidence" value="ECO:0007669"/>
    <property type="project" value="TreeGrafter"/>
</dbReference>
<name>A0A540WBK4_9ACTN</name>
<dbReference type="PROSITE" id="PS51747">
    <property type="entry name" value="CYT_DCMP_DEAMINASES_2"/>
    <property type="match status" value="1"/>
</dbReference>
<dbReference type="SUPFAM" id="SSF53927">
    <property type="entry name" value="Cytidine deaminase-like"/>
    <property type="match status" value="1"/>
</dbReference>
<comment type="caution">
    <text evidence="3">The sequence shown here is derived from an EMBL/GenBank/DDBJ whole genome shotgun (WGS) entry which is preliminary data.</text>
</comment>